<dbReference type="Proteomes" id="UP000057389">
    <property type="component" value="Unassembled WGS sequence"/>
</dbReference>
<keyword evidence="3" id="KW-1185">Reference proteome</keyword>
<accession>A0A109D6R7</accession>
<dbReference type="AlphaFoldDB" id="A0A109D6R7"/>
<dbReference type="CDD" id="cd07177">
    <property type="entry name" value="terB_like"/>
    <property type="match status" value="1"/>
</dbReference>
<evidence type="ECO:0000313" key="2">
    <source>
        <dbReference type="EMBL" id="KWT99921.1"/>
    </source>
</evidence>
<dbReference type="SUPFAM" id="SSF158682">
    <property type="entry name" value="TerB-like"/>
    <property type="match status" value="1"/>
</dbReference>
<evidence type="ECO:0000259" key="1">
    <source>
        <dbReference type="Pfam" id="PF05099"/>
    </source>
</evidence>
<sequence>MKMENNYLTEVFTTKRSKENLVHALAKLAYADNQVDKTEIQIVQEIALQVGLGQEIPSQQEVKEIKILFDNREQEISFFKEAIRLAIVDENYSDIEREFLKSLSESFGWSKEDFSKLEEEQESLHWLKHTQTIELD</sequence>
<dbReference type="RefSeq" id="WP_025576241.1">
    <property type="nucleotide sequence ID" value="NZ_AP025515.1"/>
</dbReference>
<comment type="caution">
    <text evidence="2">The sequence shown here is derived from an EMBL/GenBank/DDBJ whole genome shotgun (WGS) entry which is preliminary data.</text>
</comment>
<gene>
    <name evidence="2" type="ORF">APQ14_16310</name>
</gene>
<reference evidence="2 3" key="1">
    <citation type="submission" date="2015-11" db="EMBL/GenBank/DDBJ databases">
        <title>Draft WGS of Vibrio toranzoniae.</title>
        <authorList>
            <person name="Lasa A."/>
            <person name="Romalde J.L."/>
        </authorList>
    </citation>
    <scope>NUCLEOTIDE SEQUENCE [LARGE SCALE GENOMIC DNA]</scope>
    <source>
        <strain evidence="2 3">Vb 10.8</strain>
    </source>
</reference>
<protein>
    <recommendedName>
        <fullName evidence="1">Co-chaperone DjlA N-terminal domain-containing protein</fullName>
    </recommendedName>
</protein>
<proteinExistence type="predicted"/>
<dbReference type="Pfam" id="PF05099">
    <property type="entry name" value="TerB"/>
    <property type="match status" value="1"/>
</dbReference>
<organism evidence="2 3">
    <name type="scientific">Vibrio toranzoniae</name>
    <dbReference type="NCBI Taxonomy" id="1194427"/>
    <lineage>
        <taxon>Bacteria</taxon>
        <taxon>Pseudomonadati</taxon>
        <taxon>Pseudomonadota</taxon>
        <taxon>Gammaproteobacteria</taxon>
        <taxon>Vibrionales</taxon>
        <taxon>Vibrionaceae</taxon>
        <taxon>Vibrio</taxon>
    </lineage>
</organism>
<evidence type="ECO:0000313" key="3">
    <source>
        <dbReference type="Proteomes" id="UP000057389"/>
    </source>
</evidence>
<dbReference type="GeneID" id="300181012"/>
<dbReference type="Gene3D" id="1.10.3680.10">
    <property type="entry name" value="TerB-like"/>
    <property type="match status" value="1"/>
</dbReference>
<feature type="domain" description="Co-chaperone DjlA N-terminal" evidence="1">
    <location>
        <begin position="15"/>
        <end position="54"/>
    </location>
</feature>
<dbReference type="InterPro" id="IPR007791">
    <property type="entry name" value="DjlA_N"/>
</dbReference>
<dbReference type="InterPro" id="IPR029024">
    <property type="entry name" value="TerB-like"/>
</dbReference>
<dbReference type="EMBL" id="LMXU01000032">
    <property type="protein sequence ID" value="KWT99921.1"/>
    <property type="molecule type" value="Genomic_DNA"/>
</dbReference>
<name>A0A109D6R7_9VIBR</name>
<dbReference type="OrthoDB" id="9883613at2"/>